<evidence type="ECO:0000256" key="4">
    <source>
        <dbReference type="ARBA" id="ARBA00022655"/>
    </source>
</evidence>
<evidence type="ECO:0000256" key="7">
    <source>
        <dbReference type="ARBA" id="ARBA00048258"/>
    </source>
</evidence>
<feature type="binding site" evidence="8">
    <location>
        <position position="69"/>
    </location>
    <ligand>
        <name>(R)-pantoate</name>
        <dbReference type="ChEBI" id="CHEBI:15980"/>
    </ligand>
</feature>
<evidence type="ECO:0000256" key="5">
    <source>
        <dbReference type="ARBA" id="ARBA00022741"/>
    </source>
</evidence>
<dbReference type="GO" id="GO:0005829">
    <property type="term" value="C:cytosol"/>
    <property type="evidence" value="ECO:0007669"/>
    <property type="project" value="TreeGrafter"/>
</dbReference>
<comment type="catalytic activity">
    <reaction evidence="7 8">
        <text>(R)-pantoate + beta-alanine + ATP = (R)-pantothenate + AMP + diphosphate + H(+)</text>
        <dbReference type="Rhea" id="RHEA:10912"/>
        <dbReference type="ChEBI" id="CHEBI:15378"/>
        <dbReference type="ChEBI" id="CHEBI:15980"/>
        <dbReference type="ChEBI" id="CHEBI:29032"/>
        <dbReference type="ChEBI" id="CHEBI:30616"/>
        <dbReference type="ChEBI" id="CHEBI:33019"/>
        <dbReference type="ChEBI" id="CHEBI:57966"/>
        <dbReference type="ChEBI" id="CHEBI:456215"/>
        <dbReference type="EC" id="6.3.2.1"/>
    </reaction>
</comment>
<evidence type="ECO:0000313" key="9">
    <source>
        <dbReference type="EMBL" id="XCJ16221.1"/>
    </source>
</evidence>
<comment type="miscellaneous">
    <text evidence="8">The reaction proceeds by a bi uni uni bi ping pong mechanism.</text>
</comment>
<dbReference type="EMBL" id="CP159510">
    <property type="protein sequence ID" value="XCJ16221.1"/>
    <property type="molecule type" value="Genomic_DNA"/>
</dbReference>
<keyword evidence="6 8" id="KW-0067">ATP-binding</keyword>
<dbReference type="Gene3D" id="3.40.50.620">
    <property type="entry name" value="HUPs"/>
    <property type="match status" value="1"/>
</dbReference>
<dbReference type="GO" id="GO:0015940">
    <property type="term" value="P:pantothenate biosynthetic process"/>
    <property type="evidence" value="ECO:0007669"/>
    <property type="project" value="UniProtKB-UniRule"/>
</dbReference>
<dbReference type="InterPro" id="IPR014729">
    <property type="entry name" value="Rossmann-like_a/b/a_fold"/>
</dbReference>
<dbReference type="Gene3D" id="3.30.1300.10">
    <property type="entry name" value="Pantoate-beta-alanine ligase, C-terminal domain"/>
    <property type="match status" value="1"/>
</dbReference>
<reference evidence="9" key="1">
    <citation type="submission" date="2024-06" db="EMBL/GenBank/DDBJ databases">
        <authorList>
            <person name="Fan A."/>
            <person name="Zhang F.Y."/>
            <person name="Zhang L."/>
        </authorList>
    </citation>
    <scope>NUCLEOTIDE SEQUENCE</scope>
    <source>
        <strain evidence="9">Y61</strain>
    </source>
</reference>
<comment type="pathway">
    <text evidence="1 8">Cofactor biosynthesis; (R)-pantothenate biosynthesis; (R)-pantothenate from (R)-pantoate and beta-alanine: step 1/1.</text>
</comment>
<feature type="binding site" evidence="8">
    <location>
        <position position="161"/>
    </location>
    <ligand>
        <name>(R)-pantoate</name>
        <dbReference type="ChEBI" id="CHEBI:15980"/>
    </ligand>
</feature>
<accession>A0AAU8IDF0</accession>
<dbReference type="HAMAP" id="MF_00158">
    <property type="entry name" value="PanC"/>
    <property type="match status" value="1"/>
</dbReference>
<dbReference type="PANTHER" id="PTHR21299:SF1">
    <property type="entry name" value="PANTOATE--BETA-ALANINE LIGASE"/>
    <property type="match status" value="1"/>
</dbReference>
<dbReference type="RefSeq" id="WP_353947815.1">
    <property type="nucleotide sequence ID" value="NZ_CP159510.1"/>
</dbReference>
<gene>
    <name evidence="8 9" type="primary">panC</name>
    <name evidence="9" type="ORF">ABNN70_11050</name>
</gene>
<dbReference type="InterPro" id="IPR042176">
    <property type="entry name" value="Pantoate_ligase_C"/>
</dbReference>
<dbReference type="CDD" id="cd00560">
    <property type="entry name" value="PanC"/>
    <property type="match status" value="1"/>
</dbReference>
<dbReference type="InterPro" id="IPR003721">
    <property type="entry name" value="Pantoate_ligase"/>
</dbReference>
<keyword evidence="5 8" id="KW-0547">Nucleotide-binding</keyword>
<comment type="caution">
    <text evidence="8">Lacks conserved residue(s) required for the propagation of feature annotation.</text>
</comment>
<feature type="binding site" evidence="8">
    <location>
        <position position="69"/>
    </location>
    <ligand>
        <name>beta-alanine</name>
        <dbReference type="ChEBI" id="CHEBI:57966"/>
    </ligand>
</feature>
<keyword evidence="4 8" id="KW-0566">Pantothenate biosynthesis</keyword>
<dbReference type="NCBIfam" id="TIGR00018">
    <property type="entry name" value="panC"/>
    <property type="match status" value="1"/>
</dbReference>
<dbReference type="SUPFAM" id="SSF52374">
    <property type="entry name" value="Nucleotidylyl transferase"/>
    <property type="match status" value="1"/>
</dbReference>
<dbReference type="GO" id="GO:0004592">
    <property type="term" value="F:pantoate-beta-alanine ligase activity"/>
    <property type="evidence" value="ECO:0007669"/>
    <property type="project" value="UniProtKB-UniRule"/>
</dbReference>
<dbReference type="EC" id="6.3.2.1" evidence="8"/>
<dbReference type="Pfam" id="PF02569">
    <property type="entry name" value="Pantoate_ligase"/>
    <property type="match status" value="1"/>
</dbReference>
<keyword evidence="3 8" id="KW-0436">Ligase</keyword>
<comment type="subunit">
    <text evidence="8">Homodimer.</text>
</comment>
<feature type="binding site" evidence="8">
    <location>
        <begin position="192"/>
        <end position="195"/>
    </location>
    <ligand>
        <name>ATP</name>
        <dbReference type="ChEBI" id="CHEBI:30616"/>
    </ligand>
</feature>
<protein>
    <recommendedName>
        <fullName evidence="8">Pantothenate synthetase</fullName>
        <shortName evidence="8">PS</shortName>
        <ecNumber evidence="8">6.3.2.1</ecNumber>
    </recommendedName>
    <alternativeName>
        <fullName evidence="8">Pantoate--beta-alanine ligase</fullName>
    </alternativeName>
    <alternativeName>
        <fullName evidence="8">Pantoate-activating enzyme</fullName>
    </alternativeName>
</protein>
<feature type="binding site" evidence="8">
    <location>
        <begin position="155"/>
        <end position="158"/>
    </location>
    <ligand>
        <name>ATP</name>
        <dbReference type="ChEBI" id="CHEBI:30616"/>
    </ligand>
</feature>
<feature type="binding site" evidence="8">
    <location>
        <begin position="38"/>
        <end position="45"/>
    </location>
    <ligand>
        <name>ATP</name>
        <dbReference type="ChEBI" id="CHEBI:30616"/>
    </ligand>
</feature>
<feature type="active site" description="Proton donor" evidence="8">
    <location>
        <position position="45"/>
    </location>
</feature>
<name>A0AAU8IDF0_9BACL</name>
<comment type="function">
    <text evidence="8">Catalyzes the condensation of pantoate with beta-alanine in an ATP-dependent reaction via a pantoyl-adenylate intermediate.</text>
</comment>
<sequence length="295" mass="33023">MVRVKKGILKIFADPASISRYVREQKAVGKTVGFVPTMGSLHEGHASLFRKAVETSDCVIASIFVNPAQFGDREDFEHYPHHLDQDFMIAEKAGVHALFTPDEQSIYPSGMDFTVRVHTKTDVLCGVSRPGHFEGVATVLTKLFNIIQPDHVYFGMKDAQQAAIISSLIHSFHYSIQMHLCPINRESDGLARSSRNLRLTPDERQEAPEVYRGLQAGLLSMKNGERRRDQIIDAVMSYYSSHLVLGAVDYVDLLSYPELTRRKDPISGPFILACAINYRQARLIDNITANTADLS</sequence>
<keyword evidence="8" id="KW-0963">Cytoplasm</keyword>
<organism evidence="9">
    <name type="scientific">Sporolactobacillus sp. Y61</name>
    <dbReference type="NCBI Taxonomy" id="3160863"/>
    <lineage>
        <taxon>Bacteria</taxon>
        <taxon>Bacillati</taxon>
        <taxon>Bacillota</taxon>
        <taxon>Bacilli</taxon>
        <taxon>Bacillales</taxon>
        <taxon>Sporolactobacillaceae</taxon>
        <taxon>Sporolactobacillus</taxon>
    </lineage>
</organism>
<evidence type="ECO:0000256" key="8">
    <source>
        <dbReference type="HAMAP-Rule" id="MF_00158"/>
    </source>
</evidence>
<comment type="similarity">
    <text evidence="2 8">Belongs to the pantothenate synthetase family.</text>
</comment>
<comment type="subcellular location">
    <subcellularLocation>
        <location evidence="8">Cytoplasm</location>
    </subcellularLocation>
</comment>
<evidence type="ECO:0000256" key="1">
    <source>
        <dbReference type="ARBA" id="ARBA00004990"/>
    </source>
</evidence>
<dbReference type="GO" id="GO:0005524">
    <property type="term" value="F:ATP binding"/>
    <property type="evidence" value="ECO:0007669"/>
    <property type="project" value="UniProtKB-KW"/>
</dbReference>
<proteinExistence type="inferred from homology"/>
<dbReference type="PANTHER" id="PTHR21299">
    <property type="entry name" value="CYTIDYLATE KINASE/PANTOATE-BETA-ALANINE LIGASE"/>
    <property type="match status" value="1"/>
</dbReference>
<evidence type="ECO:0000256" key="6">
    <source>
        <dbReference type="ARBA" id="ARBA00022840"/>
    </source>
</evidence>
<evidence type="ECO:0000256" key="3">
    <source>
        <dbReference type="ARBA" id="ARBA00022598"/>
    </source>
</evidence>
<evidence type="ECO:0000256" key="2">
    <source>
        <dbReference type="ARBA" id="ARBA00009256"/>
    </source>
</evidence>
<dbReference type="AlphaFoldDB" id="A0AAU8IDF0"/>